<dbReference type="Pfam" id="PF01212">
    <property type="entry name" value="Beta_elim_lyase"/>
    <property type="match status" value="1"/>
</dbReference>
<protein>
    <submittedName>
        <fullName evidence="6">Low specificity L-threonine aldolase</fullName>
    </submittedName>
</protein>
<name>A0A1Z1F7V4_9SPHN</name>
<dbReference type="InterPro" id="IPR015421">
    <property type="entry name" value="PyrdxlP-dep_Trfase_major"/>
</dbReference>
<organism evidence="6 7">
    <name type="scientific">Croceicoccus marinus</name>
    <dbReference type="NCBI Taxonomy" id="450378"/>
    <lineage>
        <taxon>Bacteria</taxon>
        <taxon>Pseudomonadati</taxon>
        <taxon>Pseudomonadota</taxon>
        <taxon>Alphaproteobacteria</taxon>
        <taxon>Sphingomonadales</taxon>
        <taxon>Erythrobacteraceae</taxon>
        <taxon>Croceicoccus</taxon>
    </lineage>
</organism>
<dbReference type="InterPro" id="IPR001597">
    <property type="entry name" value="ArAA_b-elim_lyase/Thr_aldolase"/>
</dbReference>
<evidence type="ECO:0000313" key="7">
    <source>
        <dbReference type="Proteomes" id="UP000195807"/>
    </source>
</evidence>
<comment type="subunit">
    <text evidence="3">Homotetramer.</text>
</comment>
<evidence type="ECO:0000259" key="5">
    <source>
        <dbReference type="Pfam" id="PF01212"/>
    </source>
</evidence>
<dbReference type="InterPro" id="IPR015424">
    <property type="entry name" value="PyrdxlP-dep_Trfase"/>
</dbReference>
<dbReference type="AlphaFoldDB" id="A0A1Z1F7V4"/>
<evidence type="ECO:0000256" key="4">
    <source>
        <dbReference type="ARBA" id="ARBA00022898"/>
    </source>
</evidence>
<comment type="similarity">
    <text evidence="2">Belongs to the threonine aldolase family.</text>
</comment>
<dbReference type="KEGG" id="cman:A9D14_00170"/>
<accession>A0A1Z1F7V4</accession>
<proteinExistence type="inferred from homology"/>
<evidence type="ECO:0000313" key="6">
    <source>
        <dbReference type="EMBL" id="ARU14870.1"/>
    </source>
</evidence>
<dbReference type="Gene3D" id="3.40.640.10">
    <property type="entry name" value="Type I PLP-dependent aspartate aminotransferase-like (Major domain)"/>
    <property type="match status" value="1"/>
</dbReference>
<dbReference type="SUPFAM" id="SSF53383">
    <property type="entry name" value="PLP-dependent transferases"/>
    <property type="match status" value="1"/>
</dbReference>
<feature type="domain" description="Aromatic amino acid beta-eliminating lyase/threonine aldolase" evidence="5">
    <location>
        <begin position="6"/>
        <end position="290"/>
    </location>
</feature>
<dbReference type="Proteomes" id="UP000195807">
    <property type="component" value="Chromosome"/>
</dbReference>
<dbReference type="Gene3D" id="3.90.1150.10">
    <property type="entry name" value="Aspartate Aminotransferase, domain 1"/>
    <property type="match status" value="1"/>
</dbReference>
<comment type="cofactor">
    <cofactor evidence="1">
        <name>pyridoxal 5'-phosphate</name>
        <dbReference type="ChEBI" id="CHEBI:597326"/>
    </cofactor>
</comment>
<dbReference type="EMBL" id="CP019602">
    <property type="protein sequence ID" value="ARU14870.1"/>
    <property type="molecule type" value="Genomic_DNA"/>
</dbReference>
<evidence type="ECO:0000256" key="1">
    <source>
        <dbReference type="ARBA" id="ARBA00001933"/>
    </source>
</evidence>
<keyword evidence="7" id="KW-1185">Reference proteome</keyword>
<dbReference type="PANTHER" id="PTHR48097">
    <property type="entry name" value="L-THREONINE ALDOLASE-RELATED"/>
    <property type="match status" value="1"/>
</dbReference>
<evidence type="ECO:0000256" key="3">
    <source>
        <dbReference type="ARBA" id="ARBA00011881"/>
    </source>
</evidence>
<dbReference type="OrthoDB" id="9774495at2"/>
<gene>
    <name evidence="6" type="ORF">A9D14_00170</name>
</gene>
<dbReference type="InterPro" id="IPR015422">
    <property type="entry name" value="PyrdxlP-dep_Trfase_small"/>
</dbReference>
<dbReference type="GO" id="GO:0006520">
    <property type="term" value="P:amino acid metabolic process"/>
    <property type="evidence" value="ECO:0007669"/>
    <property type="project" value="InterPro"/>
</dbReference>
<reference evidence="6 7" key="1">
    <citation type="submission" date="2017-01" db="EMBL/GenBank/DDBJ databases">
        <title>Complete genome sequence of esterase-producing bacterium Croceicoccus marinus E4A9.</title>
        <authorList>
            <person name="Wu Y.-H."/>
            <person name="Cheng H."/>
            <person name="Xu L."/>
            <person name="Huo Y.-Y."/>
            <person name="Wang C.-S."/>
            <person name="Xu X.-W."/>
        </authorList>
    </citation>
    <scope>NUCLEOTIDE SEQUENCE [LARGE SCALE GENOMIC DNA]</scope>
    <source>
        <strain evidence="6 7">E4A9</strain>
    </source>
</reference>
<dbReference type="GO" id="GO:0016829">
    <property type="term" value="F:lyase activity"/>
    <property type="evidence" value="ECO:0007669"/>
    <property type="project" value="InterPro"/>
</dbReference>
<keyword evidence="4" id="KW-0663">Pyridoxal phosphate</keyword>
<dbReference type="PANTHER" id="PTHR48097:SF5">
    <property type="entry name" value="LOW SPECIFICITY L-THREONINE ALDOLASE"/>
    <property type="match status" value="1"/>
</dbReference>
<dbReference type="RefSeq" id="WP_066841936.1">
    <property type="nucleotide sequence ID" value="NZ_CP019602.1"/>
</dbReference>
<dbReference type="STRING" id="450378.GCA_001661675_00034"/>
<sequence>MTTRLFVSDNSAAVHPHVWEAMRAADAPDMPYDGDALSQGLDARFSALFGRECAVVWAGTGTAANALALACLTPPFGGIVCHYDAHVEADEGGAPEFFTHGAKLMLAQGEGAKVTPETIAAVIDPIRNDVHRVQPVTLALTQATEQGRVYTPDELAALTAFARERGLRVHLDGARFANAVAHLGCSAAEAAAVQGIDSLSFGFIKNGGMGAEALLLFDTALADQCRRRHKRAGQLQSKGRYMAAQLHAMLDDDIWLENGRAANRAARIVAEAAPERLLDQVDANEVFMRLSSDEREALRAQGFAFYDWSDTSARFVTAWNTSAEDAGALASALSAL</sequence>
<evidence type="ECO:0000256" key="2">
    <source>
        <dbReference type="ARBA" id="ARBA00006966"/>
    </source>
</evidence>